<dbReference type="FunFam" id="1.10.10.10:FF:000001">
    <property type="entry name" value="LysR family transcriptional regulator"/>
    <property type="match status" value="1"/>
</dbReference>
<dbReference type="SUPFAM" id="SSF46785">
    <property type="entry name" value="Winged helix' DNA-binding domain"/>
    <property type="match status" value="1"/>
</dbReference>
<evidence type="ECO:0000259" key="5">
    <source>
        <dbReference type="PROSITE" id="PS50931"/>
    </source>
</evidence>
<name>A0A8G0ZSF6_9RHOB</name>
<dbReference type="InterPro" id="IPR050176">
    <property type="entry name" value="LTTR"/>
</dbReference>
<keyword evidence="7" id="KW-1185">Reference proteome</keyword>
<evidence type="ECO:0000256" key="2">
    <source>
        <dbReference type="ARBA" id="ARBA00023015"/>
    </source>
</evidence>
<dbReference type="PRINTS" id="PR00039">
    <property type="entry name" value="HTHLYSR"/>
</dbReference>
<dbReference type="InterPro" id="IPR005119">
    <property type="entry name" value="LysR_subst-bd"/>
</dbReference>
<proteinExistence type="inferred from homology"/>
<dbReference type="AlphaFoldDB" id="A0A8G0ZSF6"/>
<dbReference type="SUPFAM" id="SSF53850">
    <property type="entry name" value="Periplasmic binding protein-like II"/>
    <property type="match status" value="1"/>
</dbReference>
<dbReference type="Gene3D" id="3.40.190.10">
    <property type="entry name" value="Periplasmic binding protein-like II"/>
    <property type="match status" value="2"/>
</dbReference>
<feature type="domain" description="HTH lysR-type" evidence="5">
    <location>
        <begin position="5"/>
        <end position="62"/>
    </location>
</feature>
<dbReference type="EMBL" id="CP069370">
    <property type="protein sequence ID" value="QYZ70576.1"/>
    <property type="molecule type" value="Genomic_DNA"/>
</dbReference>
<comment type="similarity">
    <text evidence="1">Belongs to the LysR transcriptional regulatory family.</text>
</comment>
<sequence>MQAPLESDLMRSFLAVADSGSVTAAAHLLSRTQSAVSLQIKRLEESLGQPLFDRLPRGVELTPRGRQLEPYARRVVALLDEAAQAVREKPLSGPVRVGIPDEYSGTVLPRALAAFDERHADVAVSVRCDHTERLLEALARDEIDIAVIYDWTYTAEGEVLCVDPTIWATATAHDQHLRRPVPVATYIGSEWWRDFAARSLDMQGFDWRVAFECNDAGALRVAVTNGLAIVAISRSTIPPGCRELTAADGFPMIDSARVILRRNPLGTSPAVEGLADMLREAFRPLAEGRGA</sequence>
<evidence type="ECO:0000256" key="4">
    <source>
        <dbReference type="ARBA" id="ARBA00023163"/>
    </source>
</evidence>
<evidence type="ECO:0000313" key="6">
    <source>
        <dbReference type="EMBL" id="QYZ70576.1"/>
    </source>
</evidence>
<keyword evidence="4" id="KW-0804">Transcription</keyword>
<gene>
    <name evidence="6" type="ORF">JO391_03375</name>
</gene>
<dbReference type="PROSITE" id="PS50931">
    <property type="entry name" value="HTH_LYSR"/>
    <property type="match status" value="1"/>
</dbReference>
<reference evidence="6" key="1">
    <citation type="submission" date="2021-02" db="EMBL/GenBank/DDBJ databases">
        <title>Rhodobacter shimadae sp. nov., an aerobic anoxygenic phototrophic bacterium isolated from a hot spring.</title>
        <authorList>
            <person name="Muramatsu S."/>
            <person name="Haruta S."/>
            <person name="Hirose S."/>
            <person name="Hanada S."/>
        </authorList>
    </citation>
    <scope>NUCLEOTIDE SEQUENCE</scope>
    <source>
        <strain evidence="6">N10</strain>
    </source>
</reference>
<dbReference type="Proteomes" id="UP000826300">
    <property type="component" value="Chromosome"/>
</dbReference>
<dbReference type="InterPro" id="IPR036388">
    <property type="entry name" value="WH-like_DNA-bd_sf"/>
</dbReference>
<evidence type="ECO:0000256" key="1">
    <source>
        <dbReference type="ARBA" id="ARBA00009437"/>
    </source>
</evidence>
<dbReference type="PANTHER" id="PTHR30579:SF7">
    <property type="entry name" value="HTH-TYPE TRANSCRIPTIONAL REGULATOR LRHA-RELATED"/>
    <property type="match status" value="1"/>
</dbReference>
<keyword evidence="2" id="KW-0805">Transcription regulation</keyword>
<protein>
    <submittedName>
        <fullName evidence="6">LysR family transcriptional regulator</fullName>
    </submittedName>
</protein>
<dbReference type="InterPro" id="IPR000847">
    <property type="entry name" value="LysR_HTH_N"/>
</dbReference>
<dbReference type="GO" id="GO:0003677">
    <property type="term" value="F:DNA binding"/>
    <property type="evidence" value="ECO:0007669"/>
    <property type="project" value="UniProtKB-KW"/>
</dbReference>
<organism evidence="6 7">
    <name type="scientific">Neotabrizicola shimadae</name>
    <dbReference type="NCBI Taxonomy" id="2807096"/>
    <lineage>
        <taxon>Bacteria</taxon>
        <taxon>Pseudomonadati</taxon>
        <taxon>Pseudomonadota</taxon>
        <taxon>Alphaproteobacteria</taxon>
        <taxon>Rhodobacterales</taxon>
        <taxon>Paracoccaceae</taxon>
        <taxon>Neotabrizicola</taxon>
    </lineage>
</organism>
<dbReference type="RefSeq" id="WP_220662794.1">
    <property type="nucleotide sequence ID" value="NZ_CP069370.1"/>
</dbReference>
<dbReference type="Gene3D" id="1.10.10.10">
    <property type="entry name" value="Winged helix-like DNA-binding domain superfamily/Winged helix DNA-binding domain"/>
    <property type="match status" value="1"/>
</dbReference>
<dbReference type="Pfam" id="PF03466">
    <property type="entry name" value="LysR_substrate"/>
    <property type="match status" value="1"/>
</dbReference>
<dbReference type="PANTHER" id="PTHR30579">
    <property type="entry name" value="TRANSCRIPTIONAL REGULATOR"/>
    <property type="match status" value="1"/>
</dbReference>
<evidence type="ECO:0000313" key="7">
    <source>
        <dbReference type="Proteomes" id="UP000826300"/>
    </source>
</evidence>
<keyword evidence="3" id="KW-0238">DNA-binding</keyword>
<accession>A0A8G0ZSF6</accession>
<evidence type="ECO:0000256" key="3">
    <source>
        <dbReference type="ARBA" id="ARBA00023125"/>
    </source>
</evidence>
<dbReference type="KEGG" id="nsm:JO391_03375"/>
<dbReference type="InterPro" id="IPR036390">
    <property type="entry name" value="WH_DNA-bd_sf"/>
</dbReference>
<dbReference type="Pfam" id="PF00126">
    <property type="entry name" value="HTH_1"/>
    <property type="match status" value="1"/>
</dbReference>
<dbReference type="GO" id="GO:0003700">
    <property type="term" value="F:DNA-binding transcription factor activity"/>
    <property type="evidence" value="ECO:0007669"/>
    <property type="project" value="InterPro"/>
</dbReference>